<keyword evidence="3 9" id="KW-0813">Transport</keyword>
<dbReference type="Proteomes" id="UP000322899">
    <property type="component" value="Unassembled WGS sequence"/>
</dbReference>
<evidence type="ECO:0000313" key="12">
    <source>
        <dbReference type="EMBL" id="KAA0157900.1"/>
    </source>
</evidence>
<keyword evidence="7 8" id="KW-0472">Membrane</keyword>
<evidence type="ECO:0000256" key="2">
    <source>
        <dbReference type="ARBA" id="ARBA00006375"/>
    </source>
</evidence>
<feature type="repeat" description="Solcar" evidence="8">
    <location>
        <begin position="94"/>
        <end position="174"/>
    </location>
</feature>
<evidence type="ECO:0000256" key="6">
    <source>
        <dbReference type="ARBA" id="ARBA00022989"/>
    </source>
</evidence>
<feature type="repeat" description="Solcar" evidence="8">
    <location>
        <begin position="1"/>
        <end position="81"/>
    </location>
</feature>
<dbReference type="InterPro" id="IPR050391">
    <property type="entry name" value="Mito_Metabolite_Transporter"/>
</dbReference>
<dbReference type="PROSITE" id="PS50920">
    <property type="entry name" value="SOLCAR"/>
    <property type="match status" value="2"/>
</dbReference>
<dbReference type="GO" id="GO:0055085">
    <property type="term" value="P:transmembrane transport"/>
    <property type="evidence" value="ECO:0007669"/>
    <property type="project" value="InterPro"/>
</dbReference>
<evidence type="ECO:0000313" key="15">
    <source>
        <dbReference type="Proteomes" id="UP000323011"/>
    </source>
</evidence>
<dbReference type="OMA" id="RYPGFAS"/>
<dbReference type="Proteomes" id="UP000323011">
    <property type="component" value="Unassembled WGS sequence"/>
</dbReference>
<dbReference type="GO" id="GO:0016020">
    <property type="term" value="C:membrane"/>
    <property type="evidence" value="ECO:0007669"/>
    <property type="project" value="UniProtKB-SubCell"/>
</dbReference>
<evidence type="ECO:0000256" key="1">
    <source>
        <dbReference type="ARBA" id="ARBA00004141"/>
    </source>
</evidence>
<keyword evidence="5" id="KW-0677">Repeat</keyword>
<reference evidence="14 15" key="1">
    <citation type="submission" date="2019-07" db="EMBL/GenBank/DDBJ databases">
        <title>Genomes of Cafeteria roenbergensis.</title>
        <authorList>
            <person name="Fischer M.G."/>
            <person name="Hackl T."/>
            <person name="Roman M."/>
        </authorList>
    </citation>
    <scope>NUCLEOTIDE SEQUENCE [LARGE SCALE GENOMIC DNA]</scope>
    <source>
        <strain evidence="10 15">BVI</strain>
        <strain evidence="12 17">Cflag</strain>
        <strain evidence="13 14">E4-10P</strain>
        <strain evidence="11 16">RCC970-E3</strain>
    </source>
</reference>
<evidence type="ECO:0000256" key="9">
    <source>
        <dbReference type="RuleBase" id="RU000488"/>
    </source>
</evidence>
<dbReference type="Pfam" id="PF00153">
    <property type="entry name" value="Mito_carr"/>
    <property type="match status" value="2"/>
</dbReference>
<dbReference type="InterPro" id="IPR023395">
    <property type="entry name" value="MCP_dom_sf"/>
</dbReference>
<accession>A0A5A8E9K7</accession>
<dbReference type="Proteomes" id="UP000324907">
    <property type="component" value="Unassembled WGS sequence"/>
</dbReference>
<evidence type="ECO:0000313" key="10">
    <source>
        <dbReference type="EMBL" id="KAA0149350.1"/>
    </source>
</evidence>
<dbReference type="Gene3D" id="1.50.40.10">
    <property type="entry name" value="Mitochondrial carrier domain"/>
    <property type="match status" value="1"/>
</dbReference>
<comment type="subcellular location">
    <subcellularLocation>
        <location evidence="1">Membrane</location>
        <topology evidence="1">Multi-pass membrane protein</topology>
    </subcellularLocation>
</comment>
<evidence type="ECO:0000256" key="4">
    <source>
        <dbReference type="ARBA" id="ARBA00022692"/>
    </source>
</evidence>
<comment type="similarity">
    <text evidence="2 9">Belongs to the mitochondrial carrier (TC 2.A.29) family.</text>
</comment>
<sequence length="176" mass="18259">MSGALASAAFNPTDRVKVLLQAPVQPSAGRPSGRRGAVAVAREVVRSEGFAGLYRGWGPTATRAALVAAAELATYDEFKARLLDWGLEGGASTTHLAASGLAGLVAAAVSSPADVVKSRVMADPARYPGFASALTTTLREEGPSALYRGFVPNAVRIVPHVCIGFVVLERLRAWAS</sequence>
<protein>
    <recommendedName>
        <fullName evidence="18">Mitochondrial carrier protein</fullName>
    </recommendedName>
</protein>
<evidence type="ECO:0000313" key="16">
    <source>
        <dbReference type="Proteomes" id="UP000324907"/>
    </source>
</evidence>
<dbReference type="EMBL" id="VLTN01000044">
    <property type="protein sequence ID" value="KAA0149350.1"/>
    <property type="molecule type" value="Genomic_DNA"/>
</dbReference>
<dbReference type="InterPro" id="IPR002067">
    <property type="entry name" value="MCP"/>
</dbReference>
<keyword evidence="15" id="KW-1185">Reference proteome</keyword>
<evidence type="ECO:0000313" key="13">
    <source>
        <dbReference type="EMBL" id="KAA0173387.1"/>
    </source>
</evidence>
<dbReference type="PRINTS" id="PR00926">
    <property type="entry name" value="MITOCARRIER"/>
</dbReference>
<evidence type="ECO:0000313" key="17">
    <source>
        <dbReference type="Proteomes" id="UP000325113"/>
    </source>
</evidence>
<dbReference type="EMBL" id="VLTL01000177">
    <property type="protein sequence ID" value="KAA0156120.1"/>
    <property type="molecule type" value="Genomic_DNA"/>
</dbReference>
<proteinExistence type="inferred from homology"/>
<evidence type="ECO:0000256" key="8">
    <source>
        <dbReference type="PROSITE-ProRule" id="PRU00282"/>
    </source>
</evidence>
<evidence type="ECO:0000256" key="7">
    <source>
        <dbReference type="ARBA" id="ARBA00023136"/>
    </source>
</evidence>
<dbReference type="Proteomes" id="UP000325113">
    <property type="component" value="Unassembled WGS sequence"/>
</dbReference>
<evidence type="ECO:0000256" key="5">
    <source>
        <dbReference type="ARBA" id="ARBA00022737"/>
    </source>
</evidence>
<organism evidence="13 14">
    <name type="scientific">Cafeteria roenbergensis</name>
    <name type="common">Marine flagellate</name>
    <dbReference type="NCBI Taxonomy" id="33653"/>
    <lineage>
        <taxon>Eukaryota</taxon>
        <taxon>Sar</taxon>
        <taxon>Stramenopiles</taxon>
        <taxon>Bigyra</taxon>
        <taxon>Opalozoa</taxon>
        <taxon>Bicosoecida</taxon>
        <taxon>Cafeteriaceae</taxon>
        <taxon>Cafeteria</taxon>
    </lineage>
</organism>
<keyword evidence="6" id="KW-1133">Transmembrane helix</keyword>
<dbReference type="EMBL" id="VLTM01000074">
    <property type="protein sequence ID" value="KAA0157900.1"/>
    <property type="molecule type" value="Genomic_DNA"/>
</dbReference>
<evidence type="ECO:0008006" key="18">
    <source>
        <dbReference type="Google" id="ProtNLM"/>
    </source>
</evidence>
<comment type="caution">
    <text evidence="13">The sequence shown here is derived from an EMBL/GenBank/DDBJ whole genome shotgun (WGS) entry which is preliminary data.</text>
</comment>
<evidence type="ECO:0000313" key="11">
    <source>
        <dbReference type="EMBL" id="KAA0156120.1"/>
    </source>
</evidence>
<dbReference type="SUPFAM" id="SSF103506">
    <property type="entry name" value="Mitochondrial carrier"/>
    <property type="match status" value="1"/>
</dbReference>
<dbReference type="InterPro" id="IPR018108">
    <property type="entry name" value="MCP_transmembrane"/>
</dbReference>
<dbReference type="PANTHER" id="PTHR45618">
    <property type="entry name" value="MITOCHONDRIAL DICARBOXYLATE CARRIER-RELATED"/>
    <property type="match status" value="1"/>
</dbReference>
<evidence type="ECO:0000256" key="3">
    <source>
        <dbReference type="ARBA" id="ARBA00022448"/>
    </source>
</evidence>
<keyword evidence="4 8" id="KW-0812">Transmembrane</keyword>
<dbReference type="EMBL" id="VLTO01000034">
    <property type="protein sequence ID" value="KAA0173387.1"/>
    <property type="molecule type" value="Genomic_DNA"/>
</dbReference>
<evidence type="ECO:0000313" key="14">
    <source>
        <dbReference type="Proteomes" id="UP000322899"/>
    </source>
</evidence>
<name>A0A5A8E9K7_CAFRO</name>
<gene>
    <name evidence="13" type="ORF">FNF27_05164</name>
    <name evidence="11" type="ORF">FNF28_06662</name>
    <name evidence="10" type="ORF">FNF29_06055</name>
    <name evidence="12" type="ORF">FNF31_05628</name>
</gene>
<dbReference type="AlphaFoldDB" id="A0A5A8E9K7"/>
<dbReference type="OrthoDB" id="448427at2759"/>